<accession>A0AA86K5G1</accession>
<gene>
    <name evidence="2" type="ORF">DNFV4_00021</name>
</gene>
<feature type="signal peptide" evidence="1">
    <location>
        <begin position="1"/>
        <end position="36"/>
    </location>
</feature>
<evidence type="ECO:0000256" key="1">
    <source>
        <dbReference type="SAM" id="SignalP"/>
    </source>
</evidence>
<keyword evidence="1" id="KW-0732">Signal</keyword>
<organism evidence="2 3">
    <name type="scientific">Nitrospira tepida</name>
    <dbReference type="NCBI Taxonomy" id="2973512"/>
    <lineage>
        <taxon>Bacteria</taxon>
        <taxon>Pseudomonadati</taxon>
        <taxon>Nitrospirota</taxon>
        <taxon>Nitrospiria</taxon>
        <taxon>Nitrospirales</taxon>
        <taxon>Nitrospiraceae</taxon>
        <taxon>Nitrospira</taxon>
    </lineage>
</organism>
<feature type="chain" id="PRO_5041642867" description="DUF4399 domain-containing protein" evidence="1">
    <location>
        <begin position="37"/>
        <end position="123"/>
    </location>
</feature>
<evidence type="ECO:0000313" key="2">
    <source>
        <dbReference type="EMBL" id="CAI4029603.1"/>
    </source>
</evidence>
<dbReference type="KEGG" id="nti:DNFV4_00021"/>
<name>A0AA86K5G1_9BACT</name>
<dbReference type="EMBL" id="OX365700">
    <property type="protein sequence ID" value="CAI4029603.1"/>
    <property type="molecule type" value="Genomic_DNA"/>
</dbReference>
<keyword evidence="3" id="KW-1185">Reference proteome</keyword>
<reference evidence="2" key="1">
    <citation type="submission" date="2022-10" db="EMBL/GenBank/DDBJ databases">
        <authorList>
            <person name="Koch H."/>
        </authorList>
    </citation>
    <scope>NUCLEOTIDE SEQUENCE</scope>
    <source>
        <strain evidence="2">DNF</strain>
    </source>
</reference>
<dbReference type="Proteomes" id="UP001179121">
    <property type="component" value="Chromosome"/>
</dbReference>
<dbReference type="AlphaFoldDB" id="A0AA86K5G1"/>
<evidence type="ECO:0000313" key="3">
    <source>
        <dbReference type="Proteomes" id="UP001179121"/>
    </source>
</evidence>
<evidence type="ECO:0008006" key="4">
    <source>
        <dbReference type="Google" id="ProtNLM"/>
    </source>
</evidence>
<sequence>MVQAAIRKGVIMQRILIAGLALFTLCLGISIGPAFADEDDGSKITITSPKNGAQVGDTFELKYELSKGSKAAHGHVYLDGEPQKKFPGTFKGLSKGKHEIKVQAATHDHDHLAASDTITVEVQ</sequence>
<protein>
    <recommendedName>
        <fullName evidence="4">DUF4399 domain-containing protein</fullName>
    </recommendedName>
</protein>
<proteinExistence type="predicted"/>